<dbReference type="EMBL" id="JAVRRA010010741">
    <property type="protein sequence ID" value="KAK5241237.1"/>
    <property type="molecule type" value="Genomic_DNA"/>
</dbReference>
<feature type="non-terminal residue" evidence="1">
    <location>
        <position position="54"/>
    </location>
</feature>
<dbReference type="Proteomes" id="UP001357485">
    <property type="component" value="Unassembled WGS sequence"/>
</dbReference>
<organism evidence="1 2">
    <name type="scientific">Cryomyces antarcticus</name>
    <dbReference type="NCBI Taxonomy" id="329879"/>
    <lineage>
        <taxon>Eukaryota</taxon>
        <taxon>Fungi</taxon>
        <taxon>Dikarya</taxon>
        <taxon>Ascomycota</taxon>
        <taxon>Pezizomycotina</taxon>
        <taxon>Dothideomycetes</taxon>
        <taxon>Dothideomycetes incertae sedis</taxon>
        <taxon>Cryomyces</taxon>
    </lineage>
</organism>
<sequence length="54" mass="6301">MRLILSKVLCNFDLSLCEECENWAEQDVYVLWEKHPLLVNLTPVARGKLKDDVL</sequence>
<proteinExistence type="predicted"/>
<comment type="caution">
    <text evidence="1">The sequence shown here is derived from an EMBL/GenBank/DDBJ whole genome shotgun (WGS) entry which is preliminary data.</text>
</comment>
<protein>
    <submittedName>
        <fullName evidence="1">Uncharacterized protein</fullName>
    </submittedName>
</protein>
<gene>
    <name evidence="1" type="ORF">LTR16_009591</name>
</gene>
<reference evidence="1 2" key="1">
    <citation type="submission" date="2023-08" db="EMBL/GenBank/DDBJ databases">
        <title>Black Yeasts Isolated from many extreme environments.</title>
        <authorList>
            <person name="Coleine C."/>
            <person name="Stajich J.E."/>
            <person name="Selbmann L."/>
        </authorList>
    </citation>
    <scope>NUCLEOTIDE SEQUENCE [LARGE SCALE GENOMIC DNA]</scope>
    <source>
        <strain evidence="1 2">CCFEE 536</strain>
    </source>
</reference>
<evidence type="ECO:0000313" key="2">
    <source>
        <dbReference type="Proteomes" id="UP001357485"/>
    </source>
</evidence>
<evidence type="ECO:0000313" key="1">
    <source>
        <dbReference type="EMBL" id="KAK5241237.1"/>
    </source>
</evidence>
<name>A0ABR0LVG5_9PEZI</name>
<keyword evidence="2" id="KW-1185">Reference proteome</keyword>
<accession>A0ABR0LVG5</accession>